<gene>
    <name evidence="1" type="ORF">HGA02_01085</name>
</gene>
<dbReference type="Pfam" id="PF01816">
    <property type="entry name" value="LRV"/>
    <property type="match status" value="1"/>
</dbReference>
<proteinExistence type="predicted"/>
<reference evidence="1 2" key="1">
    <citation type="submission" date="2020-04" db="EMBL/GenBank/DDBJ databases">
        <title>MicrobeNet Type strains.</title>
        <authorList>
            <person name="Nicholson A.C."/>
        </authorList>
    </citation>
    <scope>NUCLEOTIDE SEQUENCE [LARGE SCALE GENOMIC DNA]</scope>
    <source>
        <strain evidence="1 2">ATCC BAA-787</strain>
    </source>
</reference>
<accession>A0ABX1JVT3</accession>
<comment type="caution">
    <text evidence="1">The sequence shown here is derived from an EMBL/GenBank/DDBJ whole genome shotgun (WGS) entry which is preliminary data.</text>
</comment>
<organism evidence="1 2">
    <name type="scientific">Cellulomonas septica</name>
    <dbReference type="NCBI Taxonomy" id="285080"/>
    <lineage>
        <taxon>Bacteria</taxon>
        <taxon>Bacillati</taxon>
        <taxon>Actinomycetota</taxon>
        <taxon>Actinomycetes</taxon>
        <taxon>Micrococcales</taxon>
        <taxon>Cellulomonadaceae</taxon>
        <taxon>Cellulomonas</taxon>
    </lineage>
</organism>
<protein>
    <submittedName>
        <fullName evidence="1">Uncharacterized protein</fullName>
    </submittedName>
</protein>
<dbReference type="RefSeq" id="WP_168676639.1">
    <property type="nucleotide sequence ID" value="NZ_JAAXOY010000005.1"/>
</dbReference>
<dbReference type="SUPFAM" id="SSF48371">
    <property type="entry name" value="ARM repeat"/>
    <property type="match status" value="1"/>
</dbReference>
<evidence type="ECO:0000313" key="2">
    <source>
        <dbReference type="Proteomes" id="UP000777774"/>
    </source>
</evidence>
<sequence>MHDTDRQVRESLAGNPACPTDALLALLRDSHWHVRWRAAQNVSADQEVHLAALSTGDRDLVWAVGQLGDRLQPEVVDSLLRHPVRAGREQLALSTSSPALLHELAQDADHRVRLHVAMSDACPLALLRTLADDPRKEVRQVVAASPRLPRDVVDKLVLDRSADVRWNVVSTWEHDIEVCRALVDDSDDIVRTHARVALGMPV</sequence>
<dbReference type="Gene3D" id="1.25.10.10">
    <property type="entry name" value="Leucine-rich Repeat Variant"/>
    <property type="match status" value="2"/>
</dbReference>
<keyword evidence="2" id="KW-1185">Reference proteome</keyword>
<dbReference type="EMBL" id="JAAXOY010000005">
    <property type="protein sequence ID" value="NKY38162.1"/>
    <property type="molecule type" value="Genomic_DNA"/>
</dbReference>
<dbReference type="InterPro" id="IPR016024">
    <property type="entry name" value="ARM-type_fold"/>
</dbReference>
<evidence type="ECO:0000313" key="1">
    <source>
        <dbReference type="EMBL" id="NKY38162.1"/>
    </source>
</evidence>
<name>A0ABX1JVT3_9CELL</name>
<dbReference type="InterPro" id="IPR011989">
    <property type="entry name" value="ARM-like"/>
</dbReference>
<dbReference type="Proteomes" id="UP000777774">
    <property type="component" value="Unassembled WGS sequence"/>
</dbReference>
<dbReference type="InterPro" id="IPR004830">
    <property type="entry name" value="LRR_variant"/>
</dbReference>